<proteinExistence type="predicted"/>
<gene>
    <name evidence="2" type="ORF">D6D85_01005</name>
</gene>
<dbReference type="InterPro" id="IPR013989">
    <property type="entry name" value="Dev_and_cell_death_domain"/>
</dbReference>
<dbReference type="Proteomes" id="UP000277582">
    <property type="component" value="Unassembled WGS sequence"/>
</dbReference>
<reference evidence="2 3" key="1">
    <citation type="submission" date="2018-10" db="EMBL/GenBank/DDBJ databases">
        <title>Co-occurring genomic capacity for anaerobic methane metabolism and dissimilatory sulfite reduction discovered in the Korarchaeota.</title>
        <authorList>
            <person name="Mckay L.J."/>
            <person name="Dlakic M."/>
            <person name="Fields M.W."/>
            <person name="Delmont T.O."/>
            <person name="Eren A.M."/>
            <person name="Jay Z.J."/>
            <person name="Klingelsmith K.B."/>
            <person name="Rusch D.B."/>
            <person name="Inskeep W.P."/>
        </authorList>
    </citation>
    <scope>NUCLEOTIDE SEQUENCE [LARGE SCALE GENOMIC DNA]</scope>
    <source>
        <strain evidence="2 3">MDKW</strain>
    </source>
</reference>
<protein>
    <submittedName>
        <fullName evidence="2">EVE domain-containing protein</fullName>
    </submittedName>
</protein>
<dbReference type="InterPro" id="IPR002740">
    <property type="entry name" value="EVE_domain"/>
</dbReference>
<dbReference type="EMBL" id="RCOS01000018">
    <property type="protein sequence ID" value="RSN78393.1"/>
    <property type="molecule type" value="Genomic_DNA"/>
</dbReference>
<name>A0A3R9X9C4_9CREN</name>
<evidence type="ECO:0000313" key="3">
    <source>
        <dbReference type="Proteomes" id="UP000277582"/>
    </source>
</evidence>
<evidence type="ECO:0000259" key="1">
    <source>
        <dbReference type="PROSITE" id="PS51222"/>
    </source>
</evidence>
<dbReference type="OrthoDB" id="35872at2157"/>
<dbReference type="SUPFAM" id="SSF88697">
    <property type="entry name" value="PUA domain-like"/>
    <property type="match status" value="1"/>
</dbReference>
<dbReference type="AlphaFoldDB" id="A0A3R9X9C4"/>
<comment type="caution">
    <text evidence="2">The sequence shown here is derived from an EMBL/GenBank/DDBJ whole genome shotgun (WGS) entry which is preliminary data.</text>
</comment>
<evidence type="ECO:0000313" key="2">
    <source>
        <dbReference type="EMBL" id="RSN78393.1"/>
    </source>
</evidence>
<dbReference type="PANTHER" id="PTHR39661">
    <property type="entry name" value="UPF0310 PROTEIN MJECL36"/>
    <property type="match status" value="1"/>
</dbReference>
<feature type="domain" description="DCD" evidence="1">
    <location>
        <begin position="1"/>
        <end position="134"/>
    </location>
</feature>
<organism evidence="2 3">
    <name type="scientific">Candidatus Methanodesulfokora washburnensis</name>
    <dbReference type="NCBI Taxonomy" id="2478471"/>
    <lineage>
        <taxon>Archaea</taxon>
        <taxon>Thermoproteota</taxon>
        <taxon>Candidatus Korarchaeia</taxon>
        <taxon>Candidatus Korarchaeia incertae sedis</taxon>
        <taxon>Candidatus Methanodesulfokora</taxon>
    </lineage>
</organism>
<dbReference type="CDD" id="cd21132">
    <property type="entry name" value="EVE-like"/>
    <property type="match status" value="1"/>
</dbReference>
<dbReference type="Pfam" id="PF01878">
    <property type="entry name" value="EVE"/>
    <property type="match status" value="1"/>
</dbReference>
<dbReference type="RefSeq" id="WP_125670171.1">
    <property type="nucleotide sequence ID" value="NZ_RCOS01000018.1"/>
</dbReference>
<dbReference type="PANTHER" id="PTHR39661:SF1">
    <property type="entry name" value="UPF0310 PROTEIN MJECL36"/>
    <property type="match status" value="1"/>
</dbReference>
<sequence>MTYWIFVTDHMNWDIVLKEGIYGLPEKREKLMKRVKKGDEAFIYMVQEKVEYRILPSRIAGLFEIVSDPFKSDKRIFRGDLYPNRVMLKPILVPERPLDFKPLVPRLSFIRNKERWSAYLRRGIVEIPEEDYMLIRREMESTSGKST</sequence>
<dbReference type="PROSITE" id="PS51222">
    <property type="entry name" value="DCD"/>
    <property type="match status" value="1"/>
</dbReference>
<keyword evidence="3" id="KW-1185">Reference proteome</keyword>
<accession>A0A3R9X9C4</accession>
<dbReference type="InterPro" id="IPR015947">
    <property type="entry name" value="PUA-like_sf"/>
</dbReference>
<dbReference type="Gene3D" id="3.10.590.10">
    <property type="entry name" value="ph1033 like domains"/>
    <property type="match status" value="1"/>
</dbReference>